<dbReference type="PANTHER" id="PTHR13126:SF0">
    <property type="entry name" value="ATP SYNTHASE MITOCHONDRIAL F1 COMPLEX ASSEMBLY FACTOR 1"/>
    <property type="match status" value="1"/>
</dbReference>
<protein>
    <recommendedName>
        <fullName evidence="7">ATP synthase mitochondrial F1 complex assembly factor 1</fullName>
    </recommendedName>
</protein>
<gene>
    <name evidence="5" type="ORF">NQ315_016882</name>
</gene>
<keyword evidence="4" id="KW-0496">Mitochondrion</keyword>
<dbReference type="Proteomes" id="UP001159042">
    <property type="component" value="Unassembled WGS sequence"/>
</dbReference>
<evidence type="ECO:0000313" key="5">
    <source>
        <dbReference type="EMBL" id="KAJ8918978.1"/>
    </source>
</evidence>
<evidence type="ECO:0000256" key="3">
    <source>
        <dbReference type="ARBA" id="ARBA00022946"/>
    </source>
</evidence>
<comment type="caution">
    <text evidence="5">The sequence shown here is derived from an EMBL/GenBank/DDBJ whole genome shotgun (WGS) entry which is preliminary data.</text>
</comment>
<dbReference type="AlphaFoldDB" id="A0AAV8VXL8"/>
<accession>A0AAV8VXL8</accession>
<evidence type="ECO:0000256" key="1">
    <source>
        <dbReference type="ARBA" id="ARBA00004173"/>
    </source>
</evidence>
<evidence type="ECO:0000256" key="4">
    <source>
        <dbReference type="ARBA" id="ARBA00023128"/>
    </source>
</evidence>
<evidence type="ECO:0000256" key="2">
    <source>
        <dbReference type="ARBA" id="ARBA00009116"/>
    </source>
</evidence>
<comment type="subcellular location">
    <subcellularLocation>
        <location evidence="1">Mitochondrion</location>
    </subcellularLocation>
</comment>
<dbReference type="GO" id="GO:0005739">
    <property type="term" value="C:mitochondrion"/>
    <property type="evidence" value="ECO:0007669"/>
    <property type="project" value="UniProtKB-SubCell"/>
</dbReference>
<evidence type="ECO:0000313" key="6">
    <source>
        <dbReference type="Proteomes" id="UP001159042"/>
    </source>
</evidence>
<evidence type="ECO:0008006" key="7">
    <source>
        <dbReference type="Google" id="ProtNLM"/>
    </source>
</evidence>
<reference evidence="5 6" key="1">
    <citation type="journal article" date="2023" name="Insect Mol. Biol.">
        <title>Genome sequencing provides insights into the evolution of gene families encoding plant cell wall-degrading enzymes in longhorned beetles.</title>
        <authorList>
            <person name="Shin N.R."/>
            <person name="Okamura Y."/>
            <person name="Kirsch R."/>
            <person name="Pauchet Y."/>
        </authorList>
    </citation>
    <scope>NUCLEOTIDE SEQUENCE [LARGE SCALE GENOMIC DNA]</scope>
    <source>
        <strain evidence="5">EAD_L_NR</strain>
    </source>
</reference>
<dbReference type="InterPro" id="IPR010591">
    <property type="entry name" value="ATP11"/>
</dbReference>
<dbReference type="PANTHER" id="PTHR13126">
    <property type="entry name" value="CHAPERONE ATP11"/>
    <property type="match status" value="1"/>
</dbReference>
<name>A0AAV8VXL8_9CUCU</name>
<sequence length="280" mass="32999">MHLTSFMRNILYKAAFVRRVPSKSIMTTSRKMKEVLEDLKGNPYYDKYAAKISQLQKEDPSEFKNRVEGVGKKQSKKVEAANERQYSQLLKPKQHIDTQSQLKRESLDKVMKIDLIKDKSAEEVKSIWEQYHLQKDYCISATIPAKDFDKLCENSKKFPTFLFALPRSQGYEFIMCQFAENSVHFTPLLYYQVHKENAPECLTITHYDEFKDSKDIVLMRGEYDKNVIDAKEAQCLANQLQMYYVLEEPEKTRLMETFTQKPDEFKHMDLVKQIENISLK</sequence>
<organism evidence="5 6">
    <name type="scientific">Exocentrus adspersus</name>
    <dbReference type="NCBI Taxonomy" id="1586481"/>
    <lineage>
        <taxon>Eukaryota</taxon>
        <taxon>Metazoa</taxon>
        <taxon>Ecdysozoa</taxon>
        <taxon>Arthropoda</taxon>
        <taxon>Hexapoda</taxon>
        <taxon>Insecta</taxon>
        <taxon>Pterygota</taxon>
        <taxon>Neoptera</taxon>
        <taxon>Endopterygota</taxon>
        <taxon>Coleoptera</taxon>
        <taxon>Polyphaga</taxon>
        <taxon>Cucujiformia</taxon>
        <taxon>Chrysomeloidea</taxon>
        <taxon>Cerambycidae</taxon>
        <taxon>Lamiinae</taxon>
        <taxon>Acanthocinini</taxon>
        <taxon>Exocentrus</taxon>
    </lineage>
</organism>
<proteinExistence type="inferred from homology"/>
<dbReference type="GO" id="GO:0033615">
    <property type="term" value="P:mitochondrial proton-transporting ATP synthase complex assembly"/>
    <property type="evidence" value="ECO:0007669"/>
    <property type="project" value="TreeGrafter"/>
</dbReference>
<comment type="similarity">
    <text evidence="2">Belongs to the ATP11 family.</text>
</comment>
<dbReference type="EMBL" id="JANEYG010000021">
    <property type="protein sequence ID" value="KAJ8918978.1"/>
    <property type="molecule type" value="Genomic_DNA"/>
</dbReference>
<keyword evidence="3" id="KW-0809">Transit peptide</keyword>
<keyword evidence="6" id="KW-1185">Reference proteome</keyword>
<dbReference type="Pfam" id="PF06644">
    <property type="entry name" value="ATP11"/>
    <property type="match status" value="1"/>
</dbReference>